<proteinExistence type="inferred from homology"/>
<protein>
    <recommendedName>
        <fullName evidence="1">DNA-directed DNA polymerase</fullName>
        <ecNumber evidence="1">2.7.7.7</ecNumber>
    </recommendedName>
</protein>
<name>A0A7Y0L1V2_9FIRM</name>
<gene>
    <name evidence="9" type="primary">holA</name>
    <name evidence="9" type="ORF">HIJ39_02375</name>
</gene>
<feature type="domain" description="DNA polymerase III delta subunit-like C-terminal" evidence="8">
    <location>
        <begin position="203"/>
        <end position="310"/>
    </location>
</feature>
<keyword evidence="5" id="KW-0239">DNA-directed DNA polymerase</keyword>
<comment type="caution">
    <text evidence="9">The sequence shown here is derived from an EMBL/GenBank/DDBJ whole genome shotgun (WGS) entry which is preliminary data.</text>
</comment>
<dbReference type="EC" id="2.7.7.7" evidence="1"/>
<evidence type="ECO:0000259" key="8">
    <source>
        <dbReference type="Pfam" id="PF21694"/>
    </source>
</evidence>
<comment type="similarity">
    <text evidence="6">Belongs to the DNA polymerase HolA subunit family.</text>
</comment>
<dbReference type="Gene3D" id="1.20.272.10">
    <property type="match status" value="1"/>
</dbReference>
<keyword evidence="4" id="KW-0235">DNA replication</keyword>
<dbReference type="EMBL" id="JABBVZ010000005">
    <property type="protein sequence ID" value="NMP21206.1"/>
    <property type="molecule type" value="Genomic_DNA"/>
</dbReference>
<organism evidence="9 10">
    <name type="scientific">Sulfobacillus harzensis</name>
    <dbReference type="NCBI Taxonomy" id="2729629"/>
    <lineage>
        <taxon>Bacteria</taxon>
        <taxon>Bacillati</taxon>
        <taxon>Bacillota</taxon>
        <taxon>Clostridia</taxon>
        <taxon>Eubacteriales</taxon>
        <taxon>Clostridiales Family XVII. Incertae Sedis</taxon>
        <taxon>Sulfobacillus</taxon>
    </lineage>
</organism>
<evidence type="ECO:0000256" key="1">
    <source>
        <dbReference type="ARBA" id="ARBA00012417"/>
    </source>
</evidence>
<evidence type="ECO:0000256" key="2">
    <source>
        <dbReference type="ARBA" id="ARBA00022679"/>
    </source>
</evidence>
<dbReference type="InterPro" id="IPR048466">
    <property type="entry name" value="DNA_pol3_delta-like_C"/>
</dbReference>
<dbReference type="GO" id="GO:0006261">
    <property type="term" value="P:DNA-templated DNA replication"/>
    <property type="evidence" value="ECO:0007669"/>
    <property type="project" value="TreeGrafter"/>
</dbReference>
<keyword evidence="10" id="KW-1185">Reference proteome</keyword>
<dbReference type="GO" id="GO:0009360">
    <property type="term" value="C:DNA polymerase III complex"/>
    <property type="evidence" value="ECO:0007669"/>
    <property type="project" value="TreeGrafter"/>
</dbReference>
<evidence type="ECO:0000313" key="9">
    <source>
        <dbReference type="EMBL" id="NMP21206.1"/>
    </source>
</evidence>
<evidence type="ECO:0000256" key="4">
    <source>
        <dbReference type="ARBA" id="ARBA00022705"/>
    </source>
</evidence>
<dbReference type="PANTHER" id="PTHR34388">
    <property type="entry name" value="DNA POLYMERASE III SUBUNIT DELTA"/>
    <property type="match status" value="1"/>
</dbReference>
<evidence type="ECO:0000256" key="6">
    <source>
        <dbReference type="ARBA" id="ARBA00034754"/>
    </source>
</evidence>
<keyword evidence="3 9" id="KW-0548">Nucleotidyltransferase</keyword>
<accession>A0A7Y0L1V2</accession>
<dbReference type="InterPro" id="IPR027417">
    <property type="entry name" value="P-loop_NTPase"/>
</dbReference>
<reference evidence="9 10" key="1">
    <citation type="submission" date="2020-04" db="EMBL/GenBank/DDBJ databases">
        <authorList>
            <person name="Zhang R."/>
            <person name="Schippers A."/>
        </authorList>
    </citation>
    <scope>NUCLEOTIDE SEQUENCE [LARGE SCALE GENOMIC DNA]</scope>
    <source>
        <strain evidence="9 10">DSM 109850</strain>
    </source>
</reference>
<evidence type="ECO:0000256" key="5">
    <source>
        <dbReference type="ARBA" id="ARBA00022932"/>
    </source>
</evidence>
<dbReference type="InterPro" id="IPR005790">
    <property type="entry name" value="DNA_polIII_delta"/>
</dbReference>
<dbReference type="NCBIfam" id="TIGR01128">
    <property type="entry name" value="holA"/>
    <property type="match status" value="1"/>
</dbReference>
<evidence type="ECO:0000256" key="3">
    <source>
        <dbReference type="ARBA" id="ARBA00022695"/>
    </source>
</evidence>
<dbReference type="GO" id="GO:0003887">
    <property type="term" value="F:DNA-directed DNA polymerase activity"/>
    <property type="evidence" value="ECO:0007669"/>
    <property type="project" value="UniProtKB-KW"/>
</dbReference>
<comment type="catalytic activity">
    <reaction evidence="7">
        <text>DNA(n) + a 2'-deoxyribonucleoside 5'-triphosphate = DNA(n+1) + diphosphate</text>
        <dbReference type="Rhea" id="RHEA:22508"/>
        <dbReference type="Rhea" id="RHEA-COMP:17339"/>
        <dbReference type="Rhea" id="RHEA-COMP:17340"/>
        <dbReference type="ChEBI" id="CHEBI:33019"/>
        <dbReference type="ChEBI" id="CHEBI:61560"/>
        <dbReference type="ChEBI" id="CHEBI:173112"/>
        <dbReference type="EC" id="2.7.7.7"/>
    </reaction>
</comment>
<evidence type="ECO:0000313" key="10">
    <source>
        <dbReference type="Proteomes" id="UP000533476"/>
    </source>
</evidence>
<dbReference type="Proteomes" id="UP000533476">
    <property type="component" value="Unassembled WGS sequence"/>
</dbReference>
<evidence type="ECO:0000256" key="7">
    <source>
        <dbReference type="ARBA" id="ARBA00049244"/>
    </source>
</evidence>
<dbReference type="Gene3D" id="3.40.50.300">
    <property type="entry name" value="P-loop containing nucleotide triphosphate hydrolases"/>
    <property type="match status" value="1"/>
</dbReference>
<dbReference type="RefSeq" id="WP_169096324.1">
    <property type="nucleotide sequence ID" value="NZ_JABBVZ010000005.1"/>
</dbReference>
<keyword evidence="2 9" id="KW-0808">Transferase</keyword>
<dbReference type="GO" id="GO:0003677">
    <property type="term" value="F:DNA binding"/>
    <property type="evidence" value="ECO:0007669"/>
    <property type="project" value="InterPro"/>
</dbReference>
<dbReference type="InterPro" id="IPR008921">
    <property type="entry name" value="DNA_pol3_clamp-load_cplx_C"/>
</dbReference>
<dbReference type="Pfam" id="PF21694">
    <property type="entry name" value="DNA_pol3_delta_C"/>
    <property type="match status" value="1"/>
</dbReference>
<dbReference type="PANTHER" id="PTHR34388:SF1">
    <property type="entry name" value="DNA POLYMERASE III SUBUNIT DELTA"/>
    <property type="match status" value="1"/>
</dbReference>
<dbReference type="SUPFAM" id="SSF48019">
    <property type="entry name" value="post-AAA+ oligomerization domain-like"/>
    <property type="match status" value="1"/>
</dbReference>
<sequence length="320" mass="35890">MTVEEAMEVVRRGHLEAVYVLAGPNRFWARVWLDAARERMLGADNQTGLVRMDNALDFKTVELELASVGFFQESKVVVVENPRWPKKDEVVSRYAASPIPGTLLVILEEKAQPGLAKALGNHRYVELKNLSPGSFKRFVEEESRRQGVTFIKDGLETFCRLASGNESHAIQELAKLSLAGMNPWDGRTVSETVLPLPSDEPLWDVTDAFLARDIKKSMARLHHHLGRGVPPLVLFIMMARQLIQIDRAKRAQAQGIPVSLFQKNEGLKDFVAKKIWGAAKRWPDPKIAELMEWAGKIDLALKTGYGEPDVWVLMWTALAG</sequence>
<dbReference type="AlphaFoldDB" id="A0A7Y0L1V2"/>